<reference evidence="1" key="1">
    <citation type="submission" date="2022-10" db="EMBL/GenBank/DDBJ databases">
        <authorList>
            <person name="Chen Y."/>
            <person name="Dougan E. K."/>
            <person name="Chan C."/>
            <person name="Rhodes N."/>
            <person name="Thang M."/>
        </authorList>
    </citation>
    <scope>NUCLEOTIDE SEQUENCE</scope>
</reference>
<dbReference type="EMBL" id="CAMXCT030004600">
    <property type="protein sequence ID" value="CAL4797010.1"/>
    <property type="molecule type" value="Genomic_DNA"/>
</dbReference>
<protein>
    <submittedName>
        <fullName evidence="2">DOT1 domain-containing protein</fullName>
    </submittedName>
</protein>
<dbReference type="EMBL" id="CAMXCT010004600">
    <property type="protein sequence ID" value="CAI4009698.1"/>
    <property type="molecule type" value="Genomic_DNA"/>
</dbReference>
<organism evidence="1">
    <name type="scientific">Cladocopium goreaui</name>
    <dbReference type="NCBI Taxonomy" id="2562237"/>
    <lineage>
        <taxon>Eukaryota</taxon>
        <taxon>Sar</taxon>
        <taxon>Alveolata</taxon>
        <taxon>Dinophyceae</taxon>
        <taxon>Suessiales</taxon>
        <taxon>Symbiodiniaceae</taxon>
        <taxon>Cladocopium</taxon>
    </lineage>
</organism>
<dbReference type="SUPFAM" id="SSF69322">
    <property type="entry name" value="Tricorn protease domain 2"/>
    <property type="match status" value="1"/>
</dbReference>
<dbReference type="EMBL" id="CAMXCT020004600">
    <property type="protein sequence ID" value="CAL1163073.1"/>
    <property type="molecule type" value="Genomic_DNA"/>
</dbReference>
<evidence type="ECO:0000313" key="3">
    <source>
        <dbReference type="Proteomes" id="UP001152797"/>
    </source>
</evidence>
<name>A0A9P1DGH9_9DINO</name>
<sequence length="527" mass="57509">MLTYVDFHTADVSVLLRPYKQSFPELSTSSNWHHAARGSILDGDIKDGIFYGVGTDGLLYQQPLKSMSTSSHWKQATSRGGVISIAIHESTNLLYGANGGGSLYKIPLNNLAGNGWVHVPHNGKCYHITISGDDIYCRGSSKAVWYQKLTTLTASSSWKKVARGDVMSVYVPKAAAKALDFEETDFEMGPDYTSYIYATGTDHTVFRQPLQGLSTAGTWQHVGKGSIISLVADGEVLIGIGTDKQPYKQSFPELSTSSDWHHAARGSILDGDIKDGIFYGVGTNGLLYQQPLKSMSTSSHWQQATSRTFSIRVTSADMDVYFCFGGERPRKGGERFAKGEKSAKDSRKVRERIRFWLVASDINAYNARGGVISIAIHEPTNLLYGVNGQGSLYKIPLNNLAGNGWVHVPHNGKCYHITISGDDIYCRGSAKAVWHQKISLLTATSSWTKVAKGPVTSVFVPKGKICSGTLIEKTDDWACDKITGVKKCKSHYERSGTSDTYMQCSPSRAIPGSKIINCLATTICSPP</sequence>
<comment type="caution">
    <text evidence="1">The sequence shown here is derived from an EMBL/GenBank/DDBJ whole genome shotgun (WGS) entry which is preliminary data.</text>
</comment>
<evidence type="ECO:0000313" key="2">
    <source>
        <dbReference type="EMBL" id="CAL4797010.1"/>
    </source>
</evidence>
<proteinExistence type="predicted"/>
<accession>A0A9P1DGH9</accession>
<keyword evidence="3" id="KW-1185">Reference proteome</keyword>
<dbReference type="Proteomes" id="UP001152797">
    <property type="component" value="Unassembled WGS sequence"/>
</dbReference>
<gene>
    <name evidence="1" type="ORF">C1SCF055_LOCUS35037</name>
</gene>
<dbReference type="AlphaFoldDB" id="A0A9P1DGH9"/>
<reference evidence="2 3" key="2">
    <citation type="submission" date="2024-05" db="EMBL/GenBank/DDBJ databases">
        <authorList>
            <person name="Chen Y."/>
            <person name="Shah S."/>
            <person name="Dougan E. K."/>
            <person name="Thang M."/>
            <person name="Chan C."/>
        </authorList>
    </citation>
    <scope>NUCLEOTIDE SEQUENCE [LARGE SCALE GENOMIC DNA]</scope>
</reference>
<evidence type="ECO:0000313" key="1">
    <source>
        <dbReference type="EMBL" id="CAI4009698.1"/>
    </source>
</evidence>